<reference evidence="3" key="1">
    <citation type="journal article" date="2019" name="Int. J. Syst. Evol. Microbiol.">
        <title>The Global Catalogue of Microorganisms (GCM) 10K type strain sequencing project: providing services to taxonomists for standard genome sequencing and annotation.</title>
        <authorList>
            <consortium name="The Broad Institute Genomics Platform"/>
            <consortium name="The Broad Institute Genome Sequencing Center for Infectious Disease"/>
            <person name="Wu L."/>
            <person name="Ma J."/>
        </authorList>
    </citation>
    <scope>NUCLEOTIDE SEQUENCE [LARGE SCALE GENOMIC DNA]</scope>
    <source>
        <strain evidence="3">CGMCC 1.12286</strain>
    </source>
</reference>
<gene>
    <name evidence="2" type="ORF">ACFSB2_16850</name>
</gene>
<name>A0ABW4JNE2_9BACL</name>
<dbReference type="Proteomes" id="UP001597079">
    <property type="component" value="Unassembled WGS sequence"/>
</dbReference>
<dbReference type="RefSeq" id="WP_377944272.1">
    <property type="nucleotide sequence ID" value="NZ_JBHUCX010000058.1"/>
</dbReference>
<keyword evidence="3" id="KW-1185">Reference proteome</keyword>
<dbReference type="SUPFAM" id="SSF81301">
    <property type="entry name" value="Nucleotidyltransferase"/>
    <property type="match status" value="1"/>
</dbReference>
<evidence type="ECO:0000313" key="3">
    <source>
        <dbReference type="Proteomes" id="UP001597079"/>
    </source>
</evidence>
<proteinExistence type="predicted"/>
<evidence type="ECO:0000313" key="2">
    <source>
        <dbReference type="EMBL" id="MFD1676372.1"/>
    </source>
</evidence>
<comment type="caution">
    <text evidence="2">The sequence shown here is derived from an EMBL/GenBank/DDBJ whole genome shotgun (WGS) entry which is preliminary data.</text>
</comment>
<feature type="domain" description="Polymerase nucleotidyl transferase" evidence="1">
    <location>
        <begin position="19"/>
        <end position="68"/>
    </location>
</feature>
<dbReference type="InterPro" id="IPR043519">
    <property type="entry name" value="NT_sf"/>
</dbReference>
<dbReference type="Gene3D" id="3.30.460.10">
    <property type="entry name" value="Beta Polymerase, domain 2"/>
    <property type="match status" value="1"/>
</dbReference>
<sequence length="260" mass="28497">METNPLSIDDVAHRLASVPGVQAVALGGSRATGEHRPDSDFDFAIYYRGHFDPDDIKALGWPGTISKIGGWGGGVMNGGAWLTVDGYHVDVHYRDLDEVEHHMAEAEQGRFAVERLPFYLAGIPTYVVVGELALARVLVGSLPKPQYPTLLCEKAYAFWHETALLHLAYAEGAYAAAGDIIGVAGAVARAIVEESHARLAARGEWALNEKRIVKRALLDHLSVKLMNLEPEQVKLQSIIQTVRNELNTPMDLADRTESRH</sequence>
<protein>
    <submittedName>
        <fullName evidence="2">Nucleotidyltransferase domain-containing protein</fullName>
    </submittedName>
</protein>
<dbReference type="Pfam" id="PF01909">
    <property type="entry name" value="NTP_transf_2"/>
    <property type="match status" value="1"/>
</dbReference>
<accession>A0ABW4JNE2</accession>
<organism evidence="2 3">
    <name type="scientific">Alicyclobacillus fodiniaquatilis</name>
    <dbReference type="NCBI Taxonomy" id="1661150"/>
    <lineage>
        <taxon>Bacteria</taxon>
        <taxon>Bacillati</taxon>
        <taxon>Bacillota</taxon>
        <taxon>Bacilli</taxon>
        <taxon>Bacillales</taxon>
        <taxon>Alicyclobacillaceae</taxon>
        <taxon>Alicyclobacillus</taxon>
    </lineage>
</organism>
<dbReference type="EMBL" id="JBHUCX010000058">
    <property type="protein sequence ID" value="MFD1676372.1"/>
    <property type="molecule type" value="Genomic_DNA"/>
</dbReference>
<evidence type="ECO:0000259" key="1">
    <source>
        <dbReference type="Pfam" id="PF01909"/>
    </source>
</evidence>
<dbReference type="CDD" id="cd05403">
    <property type="entry name" value="NT_KNTase_like"/>
    <property type="match status" value="1"/>
</dbReference>
<dbReference type="InterPro" id="IPR002934">
    <property type="entry name" value="Polymerase_NTP_transf_dom"/>
</dbReference>